<reference evidence="8" key="1">
    <citation type="journal article" date="2004" name="Nature">
        <title>Genome duplication in the teleost fish Tetraodon nigroviridis reveals the early vertebrate proto-karyotype.</title>
        <authorList>
            <person name="Jaillon O."/>
            <person name="Aury J.-M."/>
            <person name="Brunet F."/>
            <person name="Petit J.-L."/>
            <person name="Stange-Thomann N."/>
            <person name="Mauceli E."/>
            <person name="Bouneau L."/>
            <person name="Fischer C."/>
            <person name="Ozouf-Costaz C."/>
            <person name="Bernot A."/>
            <person name="Nicaud S."/>
            <person name="Jaffe D."/>
            <person name="Fisher S."/>
            <person name="Lutfalla G."/>
            <person name="Dossat C."/>
            <person name="Segurens B."/>
            <person name="Dasilva C."/>
            <person name="Salanoubat M."/>
            <person name="Levy M."/>
            <person name="Boudet N."/>
            <person name="Castellano S."/>
            <person name="Anthouard V."/>
            <person name="Jubin C."/>
            <person name="Castelli V."/>
            <person name="Katinka M."/>
            <person name="Vacherie B."/>
            <person name="Biemont C."/>
            <person name="Skalli Z."/>
            <person name="Cattolico L."/>
            <person name="Poulain J."/>
            <person name="De Berardinis V."/>
            <person name="Cruaud C."/>
            <person name="Duprat S."/>
            <person name="Brottier P."/>
            <person name="Coutanceau J.-P."/>
            <person name="Gouzy J."/>
            <person name="Parra G."/>
            <person name="Lardier G."/>
            <person name="Chapple C."/>
            <person name="McKernan K.J."/>
            <person name="McEwan P."/>
            <person name="Bosak S."/>
            <person name="Kellis M."/>
            <person name="Volff J.-N."/>
            <person name="Guigo R."/>
            <person name="Zody M.C."/>
            <person name="Mesirov J."/>
            <person name="Lindblad-Toh K."/>
            <person name="Birren B."/>
            <person name="Nusbaum C."/>
            <person name="Kahn D."/>
            <person name="Robinson-Rechavi M."/>
            <person name="Laudet V."/>
            <person name="Schachter V."/>
            <person name="Quetier F."/>
            <person name="Saurin W."/>
            <person name="Scarpelli C."/>
            <person name="Wincker P."/>
            <person name="Lander E.S."/>
            <person name="Weissenbach J."/>
            <person name="Roest Crollius H."/>
        </authorList>
    </citation>
    <scope>NUCLEOTIDE SEQUENCE [LARGE SCALE GENOMIC DNA]</scope>
</reference>
<evidence type="ECO:0000256" key="6">
    <source>
        <dbReference type="PROSITE-ProRule" id="PRU00104"/>
    </source>
</evidence>
<dbReference type="KEGG" id="tng:GSTEN00006685G001"/>
<dbReference type="AlphaFoldDB" id="Q4T5Q7"/>
<feature type="non-terminal residue" evidence="8">
    <location>
        <position position="151"/>
    </location>
</feature>
<evidence type="ECO:0000256" key="4">
    <source>
        <dbReference type="ARBA" id="ARBA00022679"/>
    </source>
</evidence>
<dbReference type="GO" id="GO:0030514">
    <property type="term" value="P:negative regulation of BMP signaling pathway"/>
    <property type="evidence" value="ECO:0007669"/>
    <property type="project" value="TreeGrafter"/>
</dbReference>
<dbReference type="GO" id="GO:0061630">
    <property type="term" value="F:ubiquitin protein ligase activity"/>
    <property type="evidence" value="ECO:0007669"/>
    <property type="project" value="UniProtKB-EC"/>
</dbReference>
<feature type="domain" description="HECT" evidence="7">
    <location>
        <begin position="1"/>
        <end position="151"/>
    </location>
</feature>
<accession>Q4T5Q7</accession>
<dbReference type="Gene3D" id="3.30.2160.10">
    <property type="entry name" value="Hect, E3 ligase catalytic domain"/>
    <property type="match status" value="1"/>
</dbReference>
<dbReference type="GO" id="GO:0005737">
    <property type="term" value="C:cytoplasm"/>
    <property type="evidence" value="ECO:0007669"/>
    <property type="project" value="TreeGrafter"/>
</dbReference>
<reference evidence="8" key="2">
    <citation type="submission" date="2004-02" db="EMBL/GenBank/DDBJ databases">
        <authorList>
            <consortium name="Genoscope"/>
            <consortium name="Whitehead Institute Centre for Genome Research"/>
        </authorList>
    </citation>
    <scope>NUCLEOTIDE SEQUENCE</scope>
</reference>
<proteinExistence type="predicted"/>
<dbReference type="Gene3D" id="3.30.2410.10">
    <property type="entry name" value="Hect, E3 ligase catalytic domain"/>
    <property type="match status" value="1"/>
</dbReference>
<dbReference type="PROSITE" id="PS50237">
    <property type="entry name" value="HECT"/>
    <property type="match status" value="1"/>
</dbReference>
<dbReference type="PANTHER" id="PTHR11254">
    <property type="entry name" value="HECT DOMAIN UBIQUITIN-PROTEIN LIGASE"/>
    <property type="match status" value="1"/>
</dbReference>
<evidence type="ECO:0000313" key="8">
    <source>
        <dbReference type="EMBL" id="CAF91775.1"/>
    </source>
</evidence>
<dbReference type="InterPro" id="IPR000569">
    <property type="entry name" value="HECT_dom"/>
</dbReference>
<feature type="non-terminal residue" evidence="8">
    <location>
        <position position="1"/>
    </location>
</feature>
<protein>
    <recommendedName>
        <fullName evidence="3">HECT-type E3 ubiquitin transferase</fullName>
        <ecNumber evidence="3">2.3.2.26</ecNumber>
    </recommendedName>
</protein>
<dbReference type="GO" id="GO:0046332">
    <property type="term" value="F:SMAD binding"/>
    <property type="evidence" value="ECO:0007669"/>
    <property type="project" value="TreeGrafter"/>
</dbReference>
<dbReference type="GO" id="GO:0016567">
    <property type="term" value="P:protein ubiquitination"/>
    <property type="evidence" value="ECO:0007669"/>
    <property type="project" value="TreeGrafter"/>
</dbReference>
<gene>
    <name evidence="8" type="ORF">GSTENG00006685001</name>
</gene>
<dbReference type="EMBL" id="CAAE01009155">
    <property type="protein sequence ID" value="CAF91775.1"/>
    <property type="molecule type" value="Genomic_DNA"/>
</dbReference>
<dbReference type="Gene3D" id="3.90.1750.10">
    <property type="entry name" value="Hect, E3 ligase catalytic domains"/>
    <property type="match status" value="1"/>
</dbReference>
<sequence length="151" mass="17501">DTKKEYVRLYVNWRFLRGIEAQFLALQKGFNEVIPQHLLKAFDEKELEVSGCSHTAPVTLFHFFIFNTHAACPSHCFLLLDMQLIVCGLGKIDINDWKTNTRLKHCTPDSNIVKWFWKAVESFDEERRARLLQFVTGSSRVPLQGFKALQG</sequence>
<dbReference type="PANTHER" id="PTHR11254:SF300">
    <property type="entry name" value="E3 UBIQUITIN-PROTEIN LIGASE SMURF2"/>
    <property type="match status" value="1"/>
</dbReference>
<dbReference type="OrthoDB" id="8068875at2759"/>
<name>Q4T5Q7_TETNG</name>
<keyword evidence="4" id="KW-0808">Transferase</keyword>
<dbReference type="InterPro" id="IPR035983">
    <property type="entry name" value="Hect_E3_ubiquitin_ligase"/>
</dbReference>
<dbReference type="GO" id="GO:0043161">
    <property type="term" value="P:proteasome-mediated ubiquitin-dependent protein catabolic process"/>
    <property type="evidence" value="ECO:0007669"/>
    <property type="project" value="TreeGrafter"/>
</dbReference>
<dbReference type="Pfam" id="PF00632">
    <property type="entry name" value="HECT"/>
    <property type="match status" value="2"/>
</dbReference>
<keyword evidence="5 6" id="KW-0833">Ubl conjugation pathway</keyword>
<evidence type="ECO:0000256" key="1">
    <source>
        <dbReference type="ARBA" id="ARBA00000885"/>
    </source>
</evidence>
<comment type="catalytic activity">
    <reaction evidence="1">
        <text>S-ubiquitinyl-[E2 ubiquitin-conjugating enzyme]-L-cysteine + [acceptor protein]-L-lysine = [E2 ubiquitin-conjugating enzyme]-L-cysteine + N(6)-ubiquitinyl-[acceptor protein]-L-lysine.</text>
        <dbReference type="EC" id="2.3.2.26"/>
    </reaction>
</comment>
<comment type="caution">
    <text evidence="6">Lacks conserved residue(s) required for the propagation of feature annotation.</text>
</comment>
<evidence type="ECO:0000256" key="3">
    <source>
        <dbReference type="ARBA" id="ARBA00012485"/>
    </source>
</evidence>
<dbReference type="SUPFAM" id="SSF56204">
    <property type="entry name" value="Hect, E3 ligase catalytic domain"/>
    <property type="match status" value="2"/>
</dbReference>
<evidence type="ECO:0000256" key="5">
    <source>
        <dbReference type="ARBA" id="ARBA00022786"/>
    </source>
</evidence>
<evidence type="ECO:0000256" key="2">
    <source>
        <dbReference type="ARBA" id="ARBA00004906"/>
    </source>
</evidence>
<dbReference type="EC" id="2.3.2.26" evidence="3"/>
<comment type="caution">
    <text evidence="8">The sequence shown here is derived from an EMBL/GenBank/DDBJ whole genome shotgun (WGS) entry which is preliminary data.</text>
</comment>
<evidence type="ECO:0000259" key="7">
    <source>
        <dbReference type="PROSITE" id="PS50237"/>
    </source>
</evidence>
<organism evidence="8">
    <name type="scientific">Tetraodon nigroviridis</name>
    <name type="common">Spotted green pufferfish</name>
    <name type="synonym">Chelonodon nigroviridis</name>
    <dbReference type="NCBI Taxonomy" id="99883"/>
    <lineage>
        <taxon>Eukaryota</taxon>
        <taxon>Metazoa</taxon>
        <taxon>Chordata</taxon>
        <taxon>Craniata</taxon>
        <taxon>Vertebrata</taxon>
        <taxon>Euteleostomi</taxon>
        <taxon>Actinopterygii</taxon>
        <taxon>Neopterygii</taxon>
        <taxon>Teleostei</taxon>
        <taxon>Neoteleostei</taxon>
        <taxon>Acanthomorphata</taxon>
        <taxon>Eupercaria</taxon>
        <taxon>Tetraodontiformes</taxon>
        <taxon>Tetradontoidea</taxon>
        <taxon>Tetraodontidae</taxon>
        <taxon>Tetraodon</taxon>
    </lineage>
</organism>
<dbReference type="InterPro" id="IPR050409">
    <property type="entry name" value="E3_ubiq-protein_ligase"/>
</dbReference>
<comment type="pathway">
    <text evidence="2">Protein modification; protein ubiquitination.</text>
</comment>